<dbReference type="GO" id="GO:0016616">
    <property type="term" value="F:oxidoreductase activity, acting on the CH-OH group of donors, NAD or NADP as acceptor"/>
    <property type="evidence" value="ECO:0007669"/>
    <property type="project" value="TreeGrafter"/>
</dbReference>
<evidence type="ECO:0008006" key="3">
    <source>
        <dbReference type="Google" id="ProtNLM"/>
    </source>
</evidence>
<dbReference type="EMBL" id="PQXO01000513">
    <property type="protein sequence ID" value="TGO84358.1"/>
    <property type="molecule type" value="Genomic_DNA"/>
</dbReference>
<dbReference type="PANTHER" id="PTHR45458:SF1">
    <property type="entry name" value="SHORT CHAIN DEHYDROGENASE"/>
    <property type="match status" value="1"/>
</dbReference>
<dbReference type="InterPro" id="IPR036291">
    <property type="entry name" value="NAD(P)-bd_dom_sf"/>
</dbReference>
<accession>A0A4Z1KFR7</accession>
<evidence type="ECO:0000313" key="2">
    <source>
        <dbReference type="Proteomes" id="UP000297280"/>
    </source>
</evidence>
<dbReference type="PANTHER" id="PTHR45458">
    <property type="entry name" value="SHORT-CHAIN DEHYDROGENASE/REDUCTASE SDR"/>
    <property type="match status" value="1"/>
</dbReference>
<sequence length="295" mass="32648">MISFPKYYVVIGASPGVGFEITRQLLLAHPQNIVFATYRSFETPQALYDLAKALKDPSKLRILKCDFTNEQTVKDLCNIPQLMGQTIEAVIINDGGMDWGTVIEGTSQSYYHHFQNNTFGPLLAAKYLLLIPSVQISNIAFISNSCGSSSIRSCIWGLAAYSTSKAALNMGLRHLAVELHRELGSEAPVILALHTAEIGADLGPNPAELTDAQISVRGCLKIIREKGKYGIDEGGKSSAWAMGVIEDPETATLWAWNGLRHPWRELLCIVWGLGETCYIGWAVFDIRRWAWIVLY</sequence>
<keyword evidence="2" id="KW-1185">Reference proteome</keyword>
<dbReference type="Proteomes" id="UP000297280">
    <property type="component" value="Unassembled WGS sequence"/>
</dbReference>
<dbReference type="Gene3D" id="3.40.50.720">
    <property type="entry name" value="NAD(P)-binding Rossmann-like Domain"/>
    <property type="match status" value="1"/>
</dbReference>
<organism evidence="1 2">
    <name type="scientific">Botrytis porri</name>
    <dbReference type="NCBI Taxonomy" id="87229"/>
    <lineage>
        <taxon>Eukaryota</taxon>
        <taxon>Fungi</taxon>
        <taxon>Dikarya</taxon>
        <taxon>Ascomycota</taxon>
        <taxon>Pezizomycotina</taxon>
        <taxon>Leotiomycetes</taxon>
        <taxon>Helotiales</taxon>
        <taxon>Sclerotiniaceae</taxon>
        <taxon>Botrytis</taxon>
    </lineage>
</organism>
<protein>
    <recommendedName>
        <fullName evidence="3">Ketoreductase (KR) domain-containing protein</fullName>
    </recommendedName>
</protein>
<dbReference type="AlphaFoldDB" id="A0A4Z1KFR7"/>
<evidence type="ECO:0000313" key="1">
    <source>
        <dbReference type="EMBL" id="TGO84358.1"/>
    </source>
</evidence>
<reference evidence="1 2" key="1">
    <citation type="submission" date="2017-12" db="EMBL/GenBank/DDBJ databases">
        <title>Comparative genomics of Botrytis spp.</title>
        <authorList>
            <person name="Valero-Jimenez C.A."/>
            <person name="Tapia P."/>
            <person name="Veloso J."/>
            <person name="Silva-Moreno E."/>
            <person name="Staats M."/>
            <person name="Valdes J.H."/>
            <person name="Van Kan J.A.L."/>
        </authorList>
    </citation>
    <scope>NUCLEOTIDE SEQUENCE [LARGE SCALE GENOMIC DNA]</scope>
    <source>
        <strain evidence="1 2">MUCL3349</strain>
    </source>
</reference>
<dbReference type="SUPFAM" id="SSF51735">
    <property type="entry name" value="NAD(P)-binding Rossmann-fold domains"/>
    <property type="match status" value="1"/>
</dbReference>
<gene>
    <name evidence="1" type="ORF">BPOR_0514g00060</name>
</gene>
<proteinExistence type="predicted"/>
<name>A0A4Z1KFR7_9HELO</name>
<dbReference type="InterPro" id="IPR002347">
    <property type="entry name" value="SDR_fam"/>
</dbReference>
<comment type="caution">
    <text evidence="1">The sequence shown here is derived from an EMBL/GenBank/DDBJ whole genome shotgun (WGS) entry which is preliminary data.</text>
</comment>
<dbReference type="InterPro" id="IPR052184">
    <property type="entry name" value="SDR_enzymes"/>
</dbReference>
<dbReference type="Pfam" id="PF00106">
    <property type="entry name" value="adh_short"/>
    <property type="match status" value="1"/>
</dbReference>